<dbReference type="AlphaFoldDB" id="A0A6D1A7J4"/>
<evidence type="ECO:0000313" key="1">
    <source>
        <dbReference type="EMBL" id="NEU02714.1"/>
    </source>
</evidence>
<organism evidence="1">
    <name type="scientific">Escherichia coli</name>
    <dbReference type="NCBI Taxonomy" id="562"/>
    <lineage>
        <taxon>Bacteria</taxon>
        <taxon>Pseudomonadati</taxon>
        <taxon>Pseudomonadota</taxon>
        <taxon>Gammaproteobacteria</taxon>
        <taxon>Enterobacterales</taxon>
        <taxon>Enterobacteriaceae</taxon>
        <taxon>Escherichia</taxon>
    </lineage>
</organism>
<accession>A0A6D1A7J4</accession>
<dbReference type="EMBL" id="JAAHTE010000204">
    <property type="protein sequence ID" value="NEU02714.1"/>
    <property type="molecule type" value="Genomic_DNA"/>
</dbReference>
<reference evidence="1" key="1">
    <citation type="submission" date="2020-02" db="EMBL/GenBank/DDBJ databases">
        <title>Investigating the Use of Bacteriophages as New Decolonization Strategy for Intestinal Carriage of CTX-M-15-producing ST131 Escherichia coli: an In Vitro Continuous Culture System Model.</title>
        <authorList>
            <person name="Bernasconi O.J."/>
            <person name="Campos-Madueno E.I."/>
            <person name="Dona V."/>
            <person name="Perreten V."/>
            <person name="Carattoli A."/>
            <person name="Endimiani A."/>
        </authorList>
    </citation>
    <scope>NUCLEOTIDE SEQUENCE</scope>
    <source>
        <strain evidence="1">4901.28</strain>
    </source>
</reference>
<comment type="caution">
    <text evidence="1">The sequence shown here is derived from an EMBL/GenBank/DDBJ whole genome shotgun (WGS) entry which is preliminary data.</text>
</comment>
<proteinExistence type="predicted"/>
<sequence>MRWSENFNQDISAWNVSNVTKMSEMF</sequence>
<protein>
    <submittedName>
        <fullName evidence="1">BspA family leucine-rich repeat surface protein</fullName>
    </submittedName>
</protein>
<gene>
    <name evidence="1" type="ORF">G3563_26875</name>
</gene>
<dbReference type="InterPro" id="IPR005046">
    <property type="entry name" value="DUF285"/>
</dbReference>
<dbReference type="Pfam" id="PF03382">
    <property type="entry name" value="DUF285"/>
    <property type="match status" value="1"/>
</dbReference>
<name>A0A6D1A7J4_ECOLX</name>